<dbReference type="OrthoDB" id="9812907at2"/>
<organism evidence="7 8">
    <name type="scientific">Rhodoplanes roseus</name>
    <dbReference type="NCBI Taxonomy" id="29409"/>
    <lineage>
        <taxon>Bacteria</taxon>
        <taxon>Pseudomonadati</taxon>
        <taxon>Pseudomonadota</taxon>
        <taxon>Alphaproteobacteria</taxon>
        <taxon>Hyphomicrobiales</taxon>
        <taxon>Nitrobacteraceae</taxon>
        <taxon>Rhodoplanes</taxon>
    </lineage>
</organism>
<keyword evidence="1" id="KW-0560">Oxidoreductase</keyword>
<keyword evidence="8" id="KW-1185">Reference proteome</keyword>
<dbReference type="EMBL" id="NPEX01000437">
    <property type="protein sequence ID" value="RAI37546.1"/>
    <property type="molecule type" value="Genomic_DNA"/>
</dbReference>
<gene>
    <name evidence="7" type="ORF">CH341_29465</name>
</gene>
<dbReference type="SUPFAM" id="SSF51735">
    <property type="entry name" value="NAD(P)-binding Rossmann-fold domains"/>
    <property type="match status" value="1"/>
</dbReference>
<dbReference type="InterPro" id="IPR036291">
    <property type="entry name" value="NAD(P)-bd_dom_sf"/>
</dbReference>
<dbReference type="PANTHER" id="PTHR43060">
    <property type="entry name" value="3-HYDROXYISOBUTYRATE DEHYDROGENASE-LIKE 1, MITOCHONDRIAL-RELATED"/>
    <property type="match status" value="1"/>
</dbReference>
<name>A0A327KHC6_9BRAD</name>
<protein>
    <recommendedName>
        <fullName evidence="9">6-phosphogluconate dehydrogenase</fullName>
    </recommendedName>
</protein>
<dbReference type="SUPFAM" id="SSF48179">
    <property type="entry name" value="6-phosphogluconate dehydrogenase C-terminal domain-like"/>
    <property type="match status" value="1"/>
</dbReference>
<reference evidence="7 8" key="1">
    <citation type="submission" date="2017-07" db="EMBL/GenBank/DDBJ databases">
        <title>Draft Genome Sequences of Select Purple Nonsulfur Bacteria.</title>
        <authorList>
            <person name="Lasarre B."/>
            <person name="Mckinlay J.B."/>
        </authorList>
    </citation>
    <scope>NUCLEOTIDE SEQUENCE [LARGE SCALE GENOMIC DNA]</scope>
    <source>
        <strain evidence="7 8">DSM 5909</strain>
    </source>
</reference>
<comment type="caution">
    <text evidence="7">The sequence shown here is derived from an EMBL/GenBank/DDBJ whole genome shotgun (WGS) entry which is preliminary data.</text>
</comment>
<dbReference type="InterPro" id="IPR008927">
    <property type="entry name" value="6-PGluconate_DH-like_C_sf"/>
</dbReference>
<dbReference type="PIRSF" id="PIRSF000103">
    <property type="entry name" value="HIBADH"/>
    <property type="match status" value="1"/>
</dbReference>
<evidence type="ECO:0008006" key="9">
    <source>
        <dbReference type="Google" id="ProtNLM"/>
    </source>
</evidence>
<proteinExistence type="predicted"/>
<dbReference type="Gene3D" id="1.10.1040.10">
    <property type="entry name" value="N-(1-d-carboxylethyl)-l-norvaline Dehydrogenase, domain 2"/>
    <property type="match status" value="1"/>
</dbReference>
<dbReference type="InterPro" id="IPR006115">
    <property type="entry name" value="6PGDH_NADP-bd"/>
</dbReference>
<dbReference type="Gene3D" id="3.40.50.720">
    <property type="entry name" value="NAD(P)-binding Rossmann-like Domain"/>
    <property type="match status" value="1"/>
</dbReference>
<accession>A0A327KHC6</accession>
<evidence type="ECO:0000259" key="6">
    <source>
        <dbReference type="Pfam" id="PF14833"/>
    </source>
</evidence>
<evidence type="ECO:0000313" key="7">
    <source>
        <dbReference type="EMBL" id="RAI37546.1"/>
    </source>
</evidence>
<evidence type="ECO:0000256" key="2">
    <source>
        <dbReference type="ARBA" id="ARBA00023027"/>
    </source>
</evidence>
<dbReference type="Proteomes" id="UP000249130">
    <property type="component" value="Unassembled WGS sequence"/>
</dbReference>
<evidence type="ECO:0000313" key="8">
    <source>
        <dbReference type="Proteomes" id="UP000249130"/>
    </source>
</evidence>
<feature type="region of interest" description="Disordered" evidence="4">
    <location>
        <begin position="1"/>
        <end position="21"/>
    </location>
</feature>
<dbReference type="AlphaFoldDB" id="A0A327KHC6"/>
<dbReference type="Pfam" id="PF03446">
    <property type="entry name" value="NAD_binding_2"/>
    <property type="match status" value="1"/>
</dbReference>
<dbReference type="GO" id="GO:0050661">
    <property type="term" value="F:NADP binding"/>
    <property type="evidence" value="ECO:0007669"/>
    <property type="project" value="InterPro"/>
</dbReference>
<evidence type="ECO:0000256" key="3">
    <source>
        <dbReference type="PIRSR" id="PIRSR000103-1"/>
    </source>
</evidence>
<feature type="domain" description="3-hydroxyisobutyrate dehydrogenase-like NAD-binding" evidence="6">
    <location>
        <begin position="192"/>
        <end position="311"/>
    </location>
</feature>
<evidence type="ECO:0000256" key="4">
    <source>
        <dbReference type="SAM" id="MobiDB-lite"/>
    </source>
</evidence>
<dbReference type="GO" id="GO:0051287">
    <property type="term" value="F:NAD binding"/>
    <property type="evidence" value="ECO:0007669"/>
    <property type="project" value="InterPro"/>
</dbReference>
<dbReference type="PANTHER" id="PTHR43060:SF15">
    <property type="entry name" value="3-HYDROXYISOBUTYRATE DEHYDROGENASE-LIKE 1, MITOCHONDRIAL-RELATED"/>
    <property type="match status" value="1"/>
</dbReference>
<dbReference type="InterPro" id="IPR029154">
    <property type="entry name" value="HIBADH-like_NADP-bd"/>
</dbReference>
<keyword evidence="2" id="KW-0520">NAD</keyword>
<evidence type="ECO:0000259" key="5">
    <source>
        <dbReference type="Pfam" id="PF03446"/>
    </source>
</evidence>
<sequence length="319" mass="33453">MQRRVSRSGAPHAQQHGSFRMQNDDRRLGLIGLGLIGTALARRLIAAGFSVDGYDPAAEARERLVGSGGTPVGSIAEIAKTCRRVLVAVFDTAQVEAVTEGSDGLLAVPEGERATRQVLSFSTCDPDRIAALAARLQARGLDLLETPLSGASDQVARGEAVCLVGGERATLEACRDILDVVCAKSFFMGAAGNGGKAKLATNLVLGLNRAAIAEGLVYAERLGLPLDLFFDELRQSAAYSAVMDVKGPKMIARDYQAFGKVSQSAKDFALILQTAGATGQALPFAETYAAMMADAVAAGQGDLDNSAIVEAVRRQRRAT</sequence>
<feature type="domain" description="6-phosphogluconate dehydrogenase NADP-binding" evidence="5">
    <location>
        <begin position="28"/>
        <end position="189"/>
    </location>
</feature>
<dbReference type="GO" id="GO:0016491">
    <property type="term" value="F:oxidoreductase activity"/>
    <property type="evidence" value="ECO:0007669"/>
    <property type="project" value="UniProtKB-KW"/>
</dbReference>
<dbReference type="Pfam" id="PF14833">
    <property type="entry name" value="NAD_binding_11"/>
    <property type="match status" value="1"/>
</dbReference>
<dbReference type="InterPro" id="IPR015815">
    <property type="entry name" value="HIBADH-related"/>
</dbReference>
<evidence type="ECO:0000256" key="1">
    <source>
        <dbReference type="ARBA" id="ARBA00023002"/>
    </source>
</evidence>
<feature type="active site" evidence="3">
    <location>
        <position position="198"/>
    </location>
</feature>
<dbReference type="InterPro" id="IPR013328">
    <property type="entry name" value="6PGD_dom2"/>
</dbReference>
<dbReference type="RefSeq" id="WP_111422989.1">
    <property type="nucleotide sequence ID" value="NZ_NPEX01000437.1"/>
</dbReference>